<reference evidence="1" key="1">
    <citation type="submission" date="2020-03" db="EMBL/GenBank/DDBJ databases">
        <title>The deep terrestrial virosphere.</title>
        <authorList>
            <person name="Holmfeldt K."/>
            <person name="Nilsson E."/>
            <person name="Simone D."/>
            <person name="Lopez-Fernandez M."/>
            <person name="Wu X."/>
            <person name="de Brujin I."/>
            <person name="Lundin D."/>
            <person name="Andersson A."/>
            <person name="Bertilsson S."/>
            <person name="Dopson M."/>
        </authorList>
    </citation>
    <scope>NUCLEOTIDE SEQUENCE</scope>
    <source>
        <strain evidence="1">MM171A00102</strain>
        <strain evidence="2">MM171B00096</strain>
    </source>
</reference>
<organism evidence="1">
    <name type="scientific">viral metagenome</name>
    <dbReference type="NCBI Taxonomy" id="1070528"/>
    <lineage>
        <taxon>unclassified sequences</taxon>
        <taxon>metagenomes</taxon>
        <taxon>organismal metagenomes</taxon>
    </lineage>
</organism>
<gene>
    <name evidence="1" type="ORF">MM171A00102_0062</name>
    <name evidence="2" type="ORF">MM171B00096_0035</name>
</gene>
<dbReference type="EMBL" id="MT143896">
    <property type="protein sequence ID" value="QJH92473.1"/>
    <property type="molecule type" value="Genomic_DNA"/>
</dbReference>
<proteinExistence type="predicted"/>
<dbReference type="AlphaFoldDB" id="A0A6M3M6Z2"/>
<sequence length="121" mass="13527">MTTKPKHTTTRLRHGATNRLNQRLSEQDRLTKELRDALNGLDAVHIPNLGISAGAQATGPKERLVVVFTVRKDNSGLPRRWEFVAPPGTWESVAEHEARLAARKQGLVIHAHIDTRTELRA</sequence>
<name>A0A6M3M6Z2_9ZZZZ</name>
<evidence type="ECO:0000313" key="2">
    <source>
        <dbReference type="EMBL" id="QJH92473.1"/>
    </source>
</evidence>
<protein>
    <submittedName>
        <fullName evidence="1">Uncharacterized protein</fullName>
    </submittedName>
</protein>
<dbReference type="EMBL" id="MT143709">
    <property type="protein sequence ID" value="QJB01503.1"/>
    <property type="molecule type" value="Genomic_DNA"/>
</dbReference>
<evidence type="ECO:0000313" key="1">
    <source>
        <dbReference type="EMBL" id="QJB01503.1"/>
    </source>
</evidence>
<accession>A0A6M3M6Z2</accession>